<dbReference type="PANTHER" id="PTHR10701">
    <property type="entry name" value="SMALL NUCLEAR RIBONUCLEOPROTEIN-ASSOCIATED PROTEIN B AND N"/>
    <property type="match status" value="1"/>
</dbReference>
<sequence>MIGCITDTDHFTNNKQDQFLRQPEGRHAVNFGCEHTCTCDLRKLETLKTAYFSCLYIRHHGTYGLIPLEVEMFNKSIVLHGSYADVDSNVQLHVKFNATKLPDERVLIGRFVCVDRDCNLVLSACTEYRPPQNSNSGQAGSGDGAMEKSRFLNFGHIPGRHVVKVKVLVDDAPCLFDK</sequence>
<dbReference type="InterPro" id="IPR050914">
    <property type="entry name" value="snRNP_SmB/NAA38-like"/>
</dbReference>
<accession>A0A5S6QY14</accession>
<dbReference type="SUPFAM" id="SSF50182">
    <property type="entry name" value="Sm-like ribonucleoproteins"/>
    <property type="match status" value="1"/>
</dbReference>
<keyword evidence="2" id="KW-1185">Reference proteome</keyword>
<evidence type="ECO:0000313" key="2">
    <source>
        <dbReference type="Proteomes" id="UP000046395"/>
    </source>
</evidence>
<dbReference type="Gene3D" id="2.30.30.100">
    <property type="match status" value="1"/>
</dbReference>
<dbReference type="STRING" id="70415.A0A5S6QY14"/>
<dbReference type="Pfam" id="PF01423">
    <property type="entry name" value="LSM"/>
    <property type="match status" value="1"/>
</dbReference>
<protein>
    <submittedName>
        <fullName evidence="3">Sm domain-containing protein</fullName>
    </submittedName>
</protein>
<dbReference type="PANTHER" id="PTHR10701:SF5">
    <property type="entry name" value="N-ALPHA-ACETYLTRANSFERASE 38, NATC AUXILIARY SUBUNIT"/>
    <property type="match status" value="1"/>
</dbReference>
<evidence type="ECO:0000313" key="3">
    <source>
        <dbReference type="WBParaSite" id="TMUE_3000011802.1"/>
    </source>
</evidence>
<organism evidence="2 3">
    <name type="scientific">Trichuris muris</name>
    <name type="common">Mouse whipworm</name>
    <dbReference type="NCBI Taxonomy" id="70415"/>
    <lineage>
        <taxon>Eukaryota</taxon>
        <taxon>Metazoa</taxon>
        <taxon>Ecdysozoa</taxon>
        <taxon>Nematoda</taxon>
        <taxon>Enoplea</taxon>
        <taxon>Dorylaimia</taxon>
        <taxon>Trichinellida</taxon>
        <taxon>Trichuridae</taxon>
        <taxon>Trichuris</taxon>
    </lineage>
</organism>
<reference evidence="3" key="1">
    <citation type="submission" date="2019-12" db="UniProtKB">
        <authorList>
            <consortium name="WormBaseParasite"/>
        </authorList>
    </citation>
    <scope>IDENTIFICATION</scope>
</reference>
<dbReference type="SMART" id="SM00651">
    <property type="entry name" value="Sm"/>
    <property type="match status" value="1"/>
</dbReference>
<dbReference type="AlphaFoldDB" id="A0A5S6QY14"/>
<dbReference type="Proteomes" id="UP000046395">
    <property type="component" value="Unassembled WGS sequence"/>
</dbReference>
<dbReference type="InterPro" id="IPR010920">
    <property type="entry name" value="LSM_dom_sf"/>
</dbReference>
<proteinExistence type="predicted"/>
<dbReference type="InterPro" id="IPR001163">
    <property type="entry name" value="Sm_dom_euk/arc"/>
</dbReference>
<evidence type="ECO:0000259" key="1">
    <source>
        <dbReference type="SMART" id="SM00651"/>
    </source>
</evidence>
<dbReference type="WBParaSite" id="TMUE_3000011802.1">
    <property type="protein sequence ID" value="TMUE_3000011802.1"/>
    <property type="gene ID" value="WBGene00287559"/>
</dbReference>
<feature type="domain" description="Sm" evidence="1">
    <location>
        <begin position="82"/>
        <end position="167"/>
    </location>
</feature>
<name>A0A5S6QY14_TRIMR</name>